<evidence type="ECO:0000259" key="11">
    <source>
        <dbReference type="SMART" id="SM00245"/>
    </source>
</evidence>
<dbReference type="Proteomes" id="UP000053091">
    <property type="component" value="Unassembled WGS sequence"/>
</dbReference>
<dbReference type="Pfam" id="PF03572">
    <property type="entry name" value="Peptidase_S41"/>
    <property type="match status" value="1"/>
</dbReference>
<keyword evidence="13" id="KW-1185">Reference proteome</keyword>
<dbReference type="GO" id="GO:0005737">
    <property type="term" value="C:cytoplasm"/>
    <property type="evidence" value="ECO:0007669"/>
    <property type="project" value="UniProtKB-SubCell"/>
</dbReference>
<dbReference type="RefSeq" id="WP_062040270.1">
    <property type="nucleotide sequence ID" value="NZ_DF968182.1"/>
</dbReference>
<accession>A0A0S7C1T0</accession>
<comment type="similarity">
    <text evidence="2 7">Belongs to the peptidase S41B family.</text>
</comment>
<dbReference type="PIRSF" id="PIRSF036421">
    <property type="entry name" value="Tricorn_protease"/>
    <property type="match status" value="1"/>
</dbReference>
<feature type="signal peptide" evidence="10">
    <location>
        <begin position="1"/>
        <end position="20"/>
    </location>
</feature>
<evidence type="ECO:0000256" key="7">
    <source>
        <dbReference type="PIRNR" id="PIRNR036421"/>
    </source>
</evidence>
<dbReference type="SUPFAM" id="SSF50156">
    <property type="entry name" value="PDZ domain-like"/>
    <property type="match status" value="1"/>
</dbReference>
<keyword evidence="4 7" id="KW-0645">Protease</keyword>
<feature type="active site" description="Nucleophile" evidence="8">
    <location>
        <position position="973"/>
    </location>
</feature>
<dbReference type="OrthoDB" id="9815657at2"/>
<dbReference type="PANTHER" id="PTHR43253">
    <property type="entry name" value="TRICORN PROTEASE HOMOLOG 2-RELATED"/>
    <property type="match status" value="1"/>
</dbReference>
<dbReference type="EMBL" id="DF968182">
    <property type="protein sequence ID" value="GAP43334.1"/>
    <property type="molecule type" value="Genomic_DNA"/>
</dbReference>
<dbReference type="InterPro" id="IPR036034">
    <property type="entry name" value="PDZ_sf"/>
</dbReference>
<keyword evidence="5 7" id="KW-0378">Hydrolase</keyword>
<dbReference type="Pfam" id="PF26549">
    <property type="entry name" value="Tricorn_N"/>
    <property type="match status" value="1"/>
</dbReference>
<dbReference type="SUPFAM" id="SSF82171">
    <property type="entry name" value="DPP6 N-terminal domain-like"/>
    <property type="match status" value="1"/>
</dbReference>
<dbReference type="PATRIC" id="fig|1678841.3.peg.1664"/>
<dbReference type="InterPro" id="IPR029045">
    <property type="entry name" value="ClpP/crotonase-like_dom_sf"/>
</dbReference>
<feature type="region of interest" description="Disordered" evidence="9">
    <location>
        <begin position="545"/>
        <end position="577"/>
    </location>
</feature>
<dbReference type="GO" id="GO:0006508">
    <property type="term" value="P:proteolysis"/>
    <property type="evidence" value="ECO:0007669"/>
    <property type="project" value="UniProtKB-UniRule"/>
</dbReference>
<evidence type="ECO:0000256" key="8">
    <source>
        <dbReference type="PIRSR" id="PIRSR036421-1"/>
    </source>
</evidence>
<dbReference type="SMART" id="SM00245">
    <property type="entry name" value="TSPc"/>
    <property type="match status" value="1"/>
</dbReference>
<reference evidence="12" key="1">
    <citation type="journal article" date="2015" name="Genome Announc.">
        <title>Draft Genome Sequence of Bacteroidales Strain TBC1, a Novel Isolate from a Methanogenic Wastewater Treatment System.</title>
        <authorList>
            <person name="Tourlousse D.M."/>
            <person name="Matsuura N."/>
            <person name="Sun L."/>
            <person name="Toyonaga M."/>
            <person name="Kuroda K."/>
            <person name="Ohashi A."/>
            <person name="Cruz R."/>
            <person name="Yamaguchi T."/>
            <person name="Sekiguchi Y."/>
        </authorList>
    </citation>
    <scope>NUCLEOTIDE SEQUENCE [LARGE SCALE GENOMIC DNA]</scope>
    <source>
        <strain evidence="12">TBC1</strain>
    </source>
</reference>
<dbReference type="Gene3D" id="3.90.226.10">
    <property type="entry name" value="2-enoyl-CoA Hydratase, Chain A, domain 1"/>
    <property type="match status" value="1"/>
</dbReference>
<organism evidence="12">
    <name type="scientific">Lentimicrobium saccharophilum</name>
    <dbReference type="NCBI Taxonomy" id="1678841"/>
    <lineage>
        <taxon>Bacteria</taxon>
        <taxon>Pseudomonadati</taxon>
        <taxon>Bacteroidota</taxon>
        <taxon>Bacteroidia</taxon>
        <taxon>Bacteroidales</taxon>
        <taxon>Lentimicrobiaceae</taxon>
        <taxon>Lentimicrobium</taxon>
    </lineage>
</organism>
<comment type="subcellular location">
    <subcellularLocation>
        <location evidence="1 7">Cytoplasm</location>
    </subcellularLocation>
</comment>
<keyword evidence="10" id="KW-0732">Signal</keyword>
<evidence type="ECO:0000256" key="1">
    <source>
        <dbReference type="ARBA" id="ARBA00004496"/>
    </source>
</evidence>
<evidence type="ECO:0000313" key="13">
    <source>
        <dbReference type="Proteomes" id="UP000053091"/>
    </source>
</evidence>
<evidence type="ECO:0000256" key="6">
    <source>
        <dbReference type="ARBA" id="ARBA00022825"/>
    </source>
</evidence>
<evidence type="ECO:0000256" key="10">
    <source>
        <dbReference type="SAM" id="SignalP"/>
    </source>
</evidence>
<dbReference type="Gene3D" id="2.30.42.10">
    <property type="match status" value="1"/>
</dbReference>
<dbReference type="InterPro" id="IPR029414">
    <property type="entry name" value="Tricorn_PDZ"/>
</dbReference>
<sequence length="1092" mass="122895">MIRKLLLMVLAISLSAGVKAMDDARLLRFPDINKNLVAFVYAGDIWTVSANGGEARRLTSHEGLELFPKISPDGNWIAFSAEYSGSRQIWVMPSGGGTARQLTWYNEVGVMPPRGGYDHVVLDWTPDSKEILIRANRTTFGERNGKYFLVSLEGGFERPLPIVNGGFAVLSPDAKKLAFTPVDREFRTWKRYKGGRATELWTYDLENNTAEQITSFAGSDQWPIWWGSDIIFASDRDLRLNLYRYSTATKQTTQLTFHKDFDVMWPSGENGQVVYENGGYLYKLDIGTGRSEKITVSLNFDNPNLVAYFKNVKDDIHSFNISPTAKRALFDARGDIFSVPAENGVVENLTQTPDAREIYPAWSPNGKYISYYSDESGEYEIYLLENVKGAKPRKMTSGSAAWKYDAEWSPDSKYLVYSDRTMKLRLVDVVSGKETEIDKATDSEIRTYAFSPDSEWITYSKESENGFSAVWVYHIPSAKATQLTDNRFADYSPVFSKCGKFIFFVSDRDFNLEFSGFEFDYLYNNASRIYAVALKNDGTRLIKTKNDVEPVNESKPAEEAKDSKSKGKSKEEPEKKDDKVKVSIDFEGINNRVEALPVSAGNYRIVGPADGGLLYIADGKLMRYNAADEKTEEIMDRVFVAVPSADGKMFLYRSGGDYGIAKVAPGQKPGTGKLELGRMEMKIEPRKEWNQIYTDGWRIFRDYFYVDNLHGVDWPGLKQRYGELLPYVGSRFDLDYILNEIVSESNTGHAYVDWGDIKRVKRVNTGLLGAELEADAAAGRYRIAKIYKGENWNEARRSPLTEQGVKVKEGDFLISINGREITTKDNPYLFLENLAGVTVEIAVSANADGSGAETSTIKPIESEVELRHFNWVEERRLMVDKLSGGRIGYIYVPNTAQDGNRELYRGMYTYHNKEALIIDDRYNGGGFIPDRMADLLDRRTLTYWHRNGMQPSKAPGIAHDGPKVMLINGYSSSGGDAFPYFFKKMGLGRLIGTRTWGGLVGISGNARLVDGGYISVPRFGIFDENENWIIEGIGVYPDIEVVDRPEQLAKGIDPGIEKAVEVLLKELEANPVKKVKSPAPPDRSGWIEKEIR</sequence>
<dbReference type="Gene3D" id="2.130.10.10">
    <property type="entry name" value="YVTN repeat-like/Quinoprotein amine dehydrogenase"/>
    <property type="match status" value="1"/>
</dbReference>
<dbReference type="Pfam" id="PF14685">
    <property type="entry name" value="PDZ_Tricorn"/>
    <property type="match status" value="1"/>
</dbReference>
<dbReference type="InterPro" id="IPR012393">
    <property type="entry name" value="Tricorn_protease"/>
</dbReference>
<dbReference type="InterPro" id="IPR005151">
    <property type="entry name" value="Tail-specific_protease"/>
</dbReference>
<dbReference type="AlphaFoldDB" id="A0A0S7C1T0"/>
<keyword evidence="6 7" id="KW-0720">Serine protease</keyword>
<evidence type="ECO:0000256" key="5">
    <source>
        <dbReference type="ARBA" id="ARBA00022801"/>
    </source>
</evidence>
<dbReference type="CDD" id="cd07562">
    <property type="entry name" value="Peptidase_S41_TRI"/>
    <property type="match status" value="1"/>
</dbReference>
<dbReference type="InterPro" id="IPR015943">
    <property type="entry name" value="WD40/YVTN_repeat-like_dom_sf"/>
</dbReference>
<dbReference type="GO" id="GO:0008236">
    <property type="term" value="F:serine-type peptidase activity"/>
    <property type="evidence" value="ECO:0007669"/>
    <property type="project" value="UniProtKB-UniRule"/>
</dbReference>
<name>A0A0S7C1T0_9BACT</name>
<evidence type="ECO:0000313" key="12">
    <source>
        <dbReference type="EMBL" id="GAP43334.1"/>
    </source>
</evidence>
<dbReference type="SUPFAM" id="SSF52096">
    <property type="entry name" value="ClpP/crotonase"/>
    <property type="match status" value="1"/>
</dbReference>
<evidence type="ECO:0000256" key="4">
    <source>
        <dbReference type="ARBA" id="ARBA00022670"/>
    </source>
</evidence>
<dbReference type="Gene3D" id="2.120.10.60">
    <property type="entry name" value="Tricorn protease N-terminal domain"/>
    <property type="match status" value="1"/>
</dbReference>
<feature type="domain" description="Tail specific protease" evidence="11">
    <location>
        <begin position="850"/>
        <end position="1042"/>
    </location>
</feature>
<proteinExistence type="inferred from homology"/>
<dbReference type="STRING" id="1678841.TBC1_111487"/>
<protein>
    <recommendedName>
        <fullName evidence="7">Tricorn protease homolog</fullName>
        <ecNumber evidence="7">3.4.21.-</ecNumber>
    </recommendedName>
</protein>
<feature type="compositionally biased region" description="Basic and acidic residues" evidence="9">
    <location>
        <begin position="555"/>
        <end position="577"/>
    </location>
</feature>
<dbReference type="Gene3D" id="3.30.750.44">
    <property type="match status" value="1"/>
</dbReference>
<dbReference type="Pfam" id="PF14684">
    <property type="entry name" value="Tricorn_C1"/>
    <property type="match status" value="1"/>
</dbReference>
<dbReference type="EC" id="3.4.21.-" evidence="7"/>
<gene>
    <name evidence="12" type="ORF">TBC1_111487</name>
</gene>
<evidence type="ECO:0000256" key="9">
    <source>
        <dbReference type="SAM" id="MobiDB-lite"/>
    </source>
</evidence>
<evidence type="ECO:0000256" key="3">
    <source>
        <dbReference type="ARBA" id="ARBA00022490"/>
    </source>
</evidence>
<evidence type="ECO:0000256" key="2">
    <source>
        <dbReference type="ARBA" id="ARBA00008524"/>
    </source>
</evidence>
<feature type="active site" description="Charge relay system" evidence="8">
    <location>
        <position position="1031"/>
    </location>
</feature>
<comment type="function">
    <text evidence="7">Degrades oligopeptides.</text>
</comment>
<dbReference type="Pfam" id="PF26550">
    <property type="entry name" value="Tricorn_2nd"/>
    <property type="match status" value="1"/>
</dbReference>
<feature type="chain" id="PRO_5006633527" description="Tricorn protease homolog" evidence="10">
    <location>
        <begin position="21"/>
        <end position="1092"/>
    </location>
</feature>
<feature type="active site" description="Charge relay system" evidence="8">
    <location>
        <position position="749"/>
    </location>
</feature>
<dbReference type="SUPFAM" id="SSF69304">
    <property type="entry name" value="Tricorn protease N-terminal domain"/>
    <property type="match status" value="1"/>
</dbReference>
<dbReference type="InterPro" id="IPR028204">
    <property type="entry name" value="Tricorn_C1"/>
</dbReference>
<dbReference type="PANTHER" id="PTHR43253:SF1">
    <property type="entry name" value="TRICORN PROTEASE HOMOLOG 2-RELATED"/>
    <property type="match status" value="1"/>
</dbReference>
<keyword evidence="3 7" id="KW-0963">Cytoplasm</keyword>